<dbReference type="SUPFAM" id="SSF56112">
    <property type="entry name" value="Protein kinase-like (PK-like)"/>
    <property type="match status" value="1"/>
</dbReference>
<dbReference type="Proteomes" id="UP000887572">
    <property type="component" value="Unplaced"/>
</dbReference>
<name>A0A914I337_GLORO</name>
<dbReference type="InterPro" id="IPR000719">
    <property type="entry name" value="Prot_kinase_dom"/>
</dbReference>
<evidence type="ECO:0000256" key="3">
    <source>
        <dbReference type="ARBA" id="ARBA00022527"/>
    </source>
</evidence>
<dbReference type="AlphaFoldDB" id="A0A914I337"/>
<keyword evidence="8 13" id="KW-0067">ATP-binding</keyword>
<evidence type="ECO:0000256" key="10">
    <source>
        <dbReference type="ARBA" id="ARBA00047811"/>
    </source>
</evidence>
<dbReference type="InterPro" id="IPR011009">
    <property type="entry name" value="Kinase-like_dom_sf"/>
</dbReference>
<proteinExistence type="inferred from homology"/>
<keyword evidence="15" id="KW-1185">Reference proteome</keyword>
<keyword evidence="6 13" id="KW-0547">Nucleotide-binding</keyword>
<dbReference type="PANTHER" id="PTHR24056:SF334">
    <property type="entry name" value="CYCLIN-DEPENDENT KINASE 1"/>
    <property type="match status" value="1"/>
</dbReference>
<evidence type="ECO:0000256" key="13">
    <source>
        <dbReference type="PROSITE-ProRule" id="PRU10141"/>
    </source>
</evidence>
<dbReference type="GO" id="GO:0007095">
    <property type="term" value="P:mitotic G2 DNA damage checkpoint signaling"/>
    <property type="evidence" value="ECO:0007669"/>
    <property type="project" value="TreeGrafter"/>
</dbReference>
<keyword evidence="4" id="KW-0597">Phosphoprotein</keyword>
<protein>
    <submittedName>
        <fullName evidence="16">Protein kinase domain-containing protein</fullName>
    </submittedName>
</protein>
<dbReference type="PROSITE" id="PS00107">
    <property type="entry name" value="PROTEIN_KINASE_ATP"/>
    <property type="match status" value="1"/>
</dbReference>
<evidence type="ECO:0000313" key="16">
    <source>
        <dbReference type="WBParaSite" id="Gr19_v10_g7052.t1"/>
    </source>
</evidence>
<dbReference type="FunFam" id="3.30.200.20:FF:000027">
    <property type="entry name" value="Putative Cyclin-dependent kinase 1"/>
    <property type="match status" value="1"/>
</dbReference>
<evidence type="ECO:0000313" key="15">
    <source>
        <dbReference type="Proteomes" id="UP000887572"/>
    </source>
</evidence>
<keyword evidence="7" id="KW-0418">Kinase</keyword>
<dbReference type="GO" id="GO:0000086">
    <property type="term" value="P:G2/M transition of mitotic cell cycle"/>
    <property type="evidence" value="ECO:0007669"/>
    <property type="project" value="TreeGrafter"/>
</dbReference>
<dbReference type="GO" id="GO:0005524">
    <property type="term" value="F:ATP binding"/>
    <property type="evidence" value="ECO:0007669"/>
    <property type="project" value="UniProtKB-UniRule"/>
</dbReference>
<evidence type="ECO:0000256" key="7">
    <source>
        <dbReference type="ARBA" id="ARBA00022777"/>
    </source>
</evidence>
<comment type="subcellular location">
    <subcellularLocation>
        <location evidence="1">Nucleus</location>
    </subcellularLocation>
</comment>
<evidence type="ECO:0000256" key="9">
    <source>
        <dbReference type="ARBA" id="ARBA00023242"/>
    </source>
</evidence>
<dbReference type="GO" id="GO:0004693">
    <property type="term" value="F:cyclin-dependent protein serine/threonine kinase activity"/>
    <property type="evidence" value="ECO:0007669"/>
    <property type="project" value="UniProtKB-EC"/>
</dbReference>
<dbReference type="InterPro" id="IPR050108">
    <property type="entry name" value="CDK"/>
</dbReference>
<feature type="binding site" evidence="13">
    <location>
        <position position="42"/>
    </location>
    <ligand>
        <name>ATP</name>
        <dbReference type="ChEBI" id="CHEBI:30616"/>
    </ligand>
</feature>
<evidence type="ECO:0000256" key="5">
    <source>
        <dbReference type="ARBA" id="ARBA00022679"/>
    </source>
</evidence>
<dbReference type="PANTHER" id="PTHR24056">
    <property type="entry name" value="CELL DIVISION PROTEIN KINASE"/>
    <property type="match status" value="1"/>
</dbReference>
<evidence type="ECO:0000259" key="14">
    <source>
        <dbReference type="PROSITE" id="PS50011"/>
    </source>
</evidence>
<comment type="similarity">
    <text evidence="2">Belongs to the protein kinase superfamily. CMGC Ser/Thr protein kinase family. CDC2/CDKX subfamily.</text>
</comment>
<evidence type="ECO:0000256" key="6">
    <source>
        <dbReference type="ARBA" id="ARBA00022741"/>
    </source>
</evidence>
<reference evidence="16" key="1">
    <citation type="submission" date="2022-11" db="UniProtKB">
        <authorList>
            <consortium name="WormBaseParasite"/>
        </authorList>
    </citation>
    <scope>IDENTIFICATION</scope>
</reference>
<sequence length="138" mass="15988">MLSQNKGRTLEDFVKIDKIGEGTYGIVYKGKEKKTGKFVAMKKIRLESEDEGVPSTAIREISMLLELRHPNIVCLEDVIMQENRLYLIFEFCQMDLKRFLDNMCDPAGMEVQMLKSFLFQASDPPQKRCERGTRKALF</sequence>
<keyword evidence="3" id="KW-0723">Serine/threonine-protein kinase</keyword>
<evidence type="ECO:0000256" key="1">
    <source>
        <dbReference type="ARBA" id="ARBA00004123"/>
    </source>
</evidence>
<keyword evidence="9" id="KW-0539">Nucleus</keyword>
<evidence type="ECO:0000256" key="11">
    <source>
        <dbReference type="ARBA" id="ARBA00048367"/>
    </source>
</evidence>
<evidence type="ECO:0000256" key="12">
    <source>
        <dbReference type="ARBA" id="ARBA00049280"/>
    </source>
</evidence>
<dbReference type="GO" id="GO:0005634">
    <property type="term" value="C:nucleus"/>
    <property type="evidence" value="ECO:0007669"/>
    <property type="project" value="UniProtKB-SubCell"/>
</dbReference>
<evidence type="ECO:0000256" key="4">
    <source>
        <dbReference type="ARBA" id="ARBA00022553"/>
    </source>
</evidence>
<comment type="catalytic activity">
    <reaction evidence="12">
        <text>[DNA-directed RNA polymerase] + ATP = phospho-[DNA-directed RNA polymerase] + ADP + H(+)</text>
        <dbReference type="Rhea" id="RHEA:10216"/>
        <dbReference type="Rhea" id="RHEA-COMP:11321"/>
        <dbReference type="Rhea" id="RHEA-COMP:11322"/>
        <dbReference type="ChEBI" id="CHEBI:15378"/>
        <dbReference type="ChEBI" id="CHEBI:30616"/>
        <dbReference type="ChEBI" id="CHEBI:43176"/>
        <dbReference type="ChEBI" id="CHEBI:68546"/>
        <dbReference type="ChEBI" id="CHEBI:456216"/>
        <dbReference type="EC" id="2.7.11.23"/>
    </reaction>
</comment>
<dbReference type="GO" id="GO:0008353">
    <property type="term" value="F:RNA polymerase II CTD heptapeptide repeat kinase activity"/>
    <property type="evidence" value="ECO:0007669"/>
    <property type="project" value="UniProtKB-EC"/>
</dbReference>
<evidence type="ECO:0000256" key="8">
    <source>
        <dbReference type="ARBA" id="ARBA00022840"/>
    </source>
</evidence>
<comment type="catalytic activity">
    <reaction evidence="11">
        <text>L-seryl-[protein] + ATP = O-phospho-L-seryl-[protein] + ADP + H(+)</text>
        <dbReference type="Rhea" id="RHEA:17989"/>
        <dbReference type="Rhea" id="RHEA-COMP:9863"/>
        <dbReference type="Rhea" id="RHEA-COMP:11604"/>
        <dbReference type="ChEBI" id="CHEBI:15378"/>
        <dbReference type="ChEBI" id="CHEBI:29999"/>
        <dbReference type="ChEBI" id="CHEBI:30616"/>
        <dbReference type="ChEBI" id="CHEBI:83421"/>
        <dbReference type="ChEBI" id="CHEBI:456216"/>
        <dbReference type="EC" id="2.7.11.22"/>
    </reaction>
</comment>
<accession>A0A914I337</accession>
<dbReference type="PROSITE" id="PS50011">
    <property type="entry name" value="PROTEIN_KINASE_DOM"/>
    <property type="match status" value="1"/>
</dbReference>
<dbReference type="Gene3D" id="3.30.200.20">
    <property type="entry name" value="Phosphorylase Kinase, domain 1"/>
    <property type="match status" value="1"/>
</dbReference>
<organism evidence="15 16">
    <name type="scientific">Globodera rostochiensis</name>
    <name type="common">Golden nematode worm</name>
    <name type="synonym">Heterodera rostochiensis</name>
    <dbReference type="NCBI Taxonomy" id="31243"/>
    <lineage>
        <taxon>Eukaryota</taxon>
        <taxon>Metazoa</taxon>
        <taxon>Ecdysozoa</taxon>
        <taxon>Nematoda</taxon>
        <taxon>Chromadorea</taxon>
        <taxon>Rhabditida</taxon>
        <taxon>Tylenchina</taxon>
        <taxon>Tylenchomorpha</taxon>
        <taxon>Tylenchoidea</taxon>
        <taxon>Heteroderidae</taxon>
        <taxon>Heteroderinae</taxon>
        <taxon>Globodera</taxon>
    </lineage>
</organism>
<dbReference type="SMART" id="SM00220">
    <property type="entry name" value="S_TKc"/>
    <property type="match status" value="1"/>
</dbReference>
<comment type="catalytic activity">
    <reaction evidence="10">
        <text>L-threonyl-[protein] + ATP = O-phospho-L-threonyl-[protein] + ADP + H(+)</text>
        <dbReference type="Rhea" id="RHEA:46608"/>
        <dbReference type="Rhea" id="RHEA-COMP:11060"/>
        <dbReference type="Rhea" id="RHEA-COMP:11605"/>
        <dbReference type="ChEBI" id="CHEBI:15378"/>
        <dbReference type="ChEBI" id="CHEBI:30013"/>
        <dbReference type="ChEBI" id="CHEBI:30616"/>
        <dbReference type="ChEBI" id="CHEBI:61977"/>
        <dbReference type="ChEBI" id="CHEBI:456216"/>
        <dbReference type="EC" id="2.7.11.22"/>
    </reaction>
</comment>
<dbReference type="WBParaSite" id="Gr19_v10_g7052.t1">
    <property type="protein sequence ID" value="Gr19_v10_g7052.t1"/>
    <property type="gene ID" value="Gr19_v10_g7052"/>
</dbReference>
<dbReference type="Pfam" id="PF00069">
    <property type="entry name" value="Pkinase"/>
    <property type="match status" value="1"/>
</dbReference>
<feature type="domain" description="Protein kinase" evidence="14">
    <location>
        <begin position="13"/>
        <end position="138"/>
    </location>
</feature>
<dbReference type="InterPro" id="IPR017441">
    <property type="entry name" value="Protein_kinase_ATP_BS"/>
</dbReference>
<keyword evidence="5" id="KW-0808">Transferase</keyword>
<evidence type="ECO:0000256" key="2">
    <source>
        <dbReference type="ARBA" id="ARBA00006485"/>
    </source>
</evidence>